<keyword evidence="4" id="KW-1185">Reference proteome</keyword>
<feature type="binding site" evidence="1">
    <location>
        <begin position="31"/>
        <end position="32"/>
    </location>
    <ligand>
        <name>L-glutamate</name>
        <dbReference type="ChEBI" id="CHEBI:29985"/>
    </ligand>
</feature>
<dbReference type="InterPro" id="IPR000101">
    <property type="entry name" value="GGT_peptidase"/>
</dbReference>
<feature type="compositionally biased region" description="Polar residues" evidence="2">
    <location>
        <begin position="7"/>
        <end position="21"/>
    </location>
</feature>
<feature type="binding site" evidence="1">
    <location>
        <position position="53"/>
    </location>
    <ligand>
        <name>L-glutamate</name>
        <dbReference type="ChEBI" id="CHEBI:29985"/>
    </ligand>
</feature>
<dbReference type="GO" id="GO:0006751">
    <property type="term" value="P:glutathione catabolic process"/>
    <property type="evidence" value="ECO:0007669"/>
    <property type="project" value="InterPro"/>
</dbReference>
<accession>A0AAE0CBS0</accession>
<dbReference type="EMBL" id="LGRX02025608">
    <property type="protein sequence ID" value="KAK3252136.1"/>
    <property type="molecule type" value="Genomic_DNA"/>
</dbReference>
<dbReference type="InterPro" id="IPR029055">
    <property type="entry name" value="Ntn_hydrolases_N"/>
</dbReference>
<dbReference type="Pfam" id="PF01019">
    <property type="entry name" value="G_glu_transpept"/>
    <property type="match status" value="1"/>
</dbReference>
<dbReference type="GO" id="GO:0005886">
    <property type="term" value="C:plasma membrane"/>
    <property type="evidence" value="ECO:0007669"/>
    <property type="project" value="TreeGrafter"/>
</dbReference>
<reference evidence="3 4" key="1">
    <citation type="journal article" date="2015" name="Genome Biol. Evol.">
        <title>Comparative Genomics of a Bacterivorous Green Alga Reveals Evolutionary Causalities and Consequences of Phago-Mixotrophic Mode of Nutrition.</title>
        <authorList>
            <person name="Burns J.A."/>
            <person name="Paasch A."/>
            <person name="Narechania A."/>
            <person name="Kim E."/>
        </authorList>
    </citation>
    <scope>NUCLEOTIDE SEQUENCE [LARGE SCALE GENOMIC DNA]</scope>
    <source>
        <strain evidence="3 4">PLY_AMNH</strain>
    </source>
</reference>
<feature type="binding site" evidence="1">
    <location>
        <position position="3"/>
    </location>
    <ligand>
        <name>L-glutamate</name>
        <dbReference type="ChEBI" id="CHEBI:29985"/>
    </ligand>
</feature>
<evidence type="ECO:0000256" key="2">
    <source>
        <dbReference type="SAM" id="MobiDB-lite"/>
    </source>
</evidence>
<evidence type="ECO:0008006" key="5">
    <source>
        <dbReference type="Google" id="ProtNLM"/>
    </source>
</evidence>
<proteinExistence type="predicted"/>
<dbReference type="InterPro" id="IPR043137">
    <property type="entry name" value="GGT_ssub_C"/>
</dbReference>
<evidence type="ECO:0000256" key="1">
    <source>
        <dbReference type="PIRSR" id="PIRSR600101-2"/>
    </source>
</evidence>
<dbReference type="Gene3D" id="3.60.20.40">
    <property type="match status" value="1"/>
</dbReference>
<dbReference type="SUPFAM" id="SSF56235">
    <property type="entry name" value="N-terminal nucleophile aminohydrolases (Ntn hydrolases)"/>
    <property type="match status" value="1"/>
</dbReference>
<gene>
    <name evidence="3" type="ORF">CYMTET_38560</name>
</gene>
<dbReference type="GO" id="GO:0036374">
    <property type="term" value="F:glutathione hydrolase activity"/>
    <property type="evidence" value="ECO:0007669"/>
    <property type="project" value="InterPro"/>
</dbReference>
<name>A0AAE0CBS0_9CHLO</name>
<dbReference type="PANTHER" id="PTHR11686:SF9">
    <property type="entry name" value="RE13973P"/>
    <property type="match status" value="1"/>
</dbReference>
<evidence type="ECO:0000313" key="4">
    <source>
        <dbReference type="Proteomes" id="UP001190700"/>
    </source>
</evidence>
<feature type="region of interest" description="Disordered" evidence="2">
    <location>
        <begin position="1"/>
        <end position="27"/>
    </location>
</feature>
<organism evidence="3 4">
    <name type="scientific">Cymbomonas tetramitiformis</name>
    <dbReference type="NCBI Taxonomy" id="36881"/>
    <lineage>
        <taxon>Eukaryota</taxon>
        <taxon>Viridiplantae</taxon>
        <taxon>Chlorophyta</taxon>
        <taxon>Pyramimonadophyceae</taxon>
        <taxon>Pyramimonadales</taxon>
        <taxon>Pyramimonadaceae</taxon>
        <taxon>Cymbomonas</taxon>
    </lineage>
</organism>
<dbReference type="PANTHER" id="PTHR11686">
    <property type="entry name" value="GAMMA GLUTAMYL TRANSPEPTIDASE"/>
    <property type="match status" value="1"/>
</dbReference>
<dbReference type="PRINTS" id="PR01210">
    <property type="entry name" value="GGTRANSPTASE"/>
</dbReference>
<dbReference type="AlphaFoldDB" id="A0AAE0CBS0"/>
<evidence type="ECO:0000313" key="3">
    <source>
        <dbReference type="EMBL" id="KAK3252136.1"/>
    </source>
</evidence>
<dbReference type="Proteomes" id="UP001190700">
    <property type="component" value="Unassembled WGS sequence"/>
</dbReference>
<comment type="caution">
    <text evidence="3">The sequence shown here is derived from an EMBL/GenBank/DDBJ whole genome shotgun (WGS) entry which is preliminary data.</text>
</comment>
<sequence length="158" mass="17276">MDDFSSPGMTNTYGLHPSQPNYIKPGKRPLSSMSPTVVLRGGKLWAVLGASGGPRIITATVQTLLGILAYGRSAVDAVRHPRLHHQLLPNHVASEHQQLYDGSWVNTSTYIDEDLRHRGHQVENSRHLGYCNLVMLTQENGELHAVSDKRKAGGAAGY</sequence>
<protein>
    <recommendedName>
        <fullName evidence="5">Gamma-glutamyltransferase</fullName>
    </recommendedName>
</protein>